<comment type="caution">
    <text evidence="2">The sequence shown here is derived from an EMBL/GenBank/DDBJ whole genome shotgun (WGS) entry which is preliminary data.</text>
</comment>
<organism evidence="2 3">
    <name type="scientific">Porphyromonas macacae</name>
    <dbReference type="NCBI Taxonomy" id="28115"/>
    <lineage>
        <taxon>Bacteria</taxon>
        <taxon>Pseudomonadati</taxon>
        <taxon>Bacteroidota</taxon>
        <taxon>Bacteroidia</taxon>
        <taxon>Bacteroidales</taxon>
        <taxon>Porphyromonadaceae</taxon>
        <taxon>Porphyromonas</taxon>
    </lineage>
</organism>
<keyword evidence="3" id="KW-1185">Reference proteome</keyword>
<name>A0A0A2E9S6_9PORP</name>
<protein>
    <recommendedName>
        <fullName evidence="1">DUF4325 domain-containing protein</fullName>
    </recommendedName>
</protein>
<evidence type="ECO:0000313" key="3">
    <source>
        <dbReference type="Proteomes" id="UP000030103"/>
    </source>
</evidence>
<gene>
    <name evidence="2" type="ORF">HQ47_04665</name>
</gene>
<dbReference type="EMBL" id="JRFA01000014">
    <property type="protein sequence ID" value="KGN74352.1"/>
    <property type="molecule type" value="Genomic_DNA"/>
</dbReference>
<dbReference type="AlphaFoldDB" id="A0A0A2E9S6"/>
<sequence length="146" mass="17337">MEEQKICIALADYSKSPGPRYCYQGDDSGEDFYHKILNEKFKEAFNKKLKLEVNLDGPDGYASSFLDEAFGNLIFDFGQKNVQSHVKIISNEEPEWIEMIEEETFPEWEQRRKDKQSPKKTVEHEEWWRFNFANNSTERQKWIGKS</sequence>
<evidence type="ECO:0000259" key="1">
    <source>
        <dbReference type="Pfam" id="PF14213"/>
    </source>
</evidence>
<proteinExistence type="predicted"/>
<dbReference type="OrthoDB" id="1551124at2"/>
<dbReference type="Pfam" id="PF14213">
    <property type="entry name" value="DUF4325"/>
    <property type="match status" value="1"/>
</dbReference>
<dbReference type="Proteomes" id="UP000030103">
    <property type="component" value="Unassembled WGS sequence"/>
</dbReference>
<feature type="domain" description="DUF4325" evidence="1">
    <location>
        <begin position="28"/>
        <end position="94"/>
    </location>
</feature>
<dbReference type="RefSeq" id="WP_036873690.1">
    <property type="nucleotide sequence ID" value="NZ_JRFA01000014.1"/>
</dbReference>
<dbReference type="STRING" id="28115.HQ47_04665"/>
<dbReference type="InterPro" id="IPR025474">
    <property type="entry name" value="DUF4325"/>
</dbReference>
<reference evidence="2 3" key="1">
    <citation type="submission" date="2014-09" db="EMBL/GenBank/DDBJ databases">
        <title>Draft Genome Sequence of Porphyromonas macacae COT-192_OH2859.</title>
        <authorList>
            <person name="Wallis C."/>
            <person name="Deusch O."/>
            <person name="O'Flynn C."/>
            <person name="Davis I."/>
            <person name="Horsfall A."/>
            <person name="Kirkwood N."/>
            <person name="Harris S."/>
            <person name="Eisen J.A."/>
            <person name="Coil D.A."/>
            <person name="Darling A.E."/>
            <person name="Jospin G."/>
            <person name="Alexiev A."/>
        </authorList>
    </citation>
    <scope>NUCLEOTIDE SEQUENCE [LARGE SCALE GENOMIC DNA]</scope>
    <source>
        <strain evidence="3">COT-192 OH2859</strain>
    </source>
</reference>
<evidence type="ECO:0000313" key="2">
    <source>
        <dbReference type="EMBL" id="KGN74352.1"/>
    </source>
</evidence>
<accession>A0A0A2E9S6</accession>